<evidence type="ECO:0000256" key="1">
    <source>
        <dbReference type="ARBA" id="ARBA00022603"/>
    </source>
</evidence>
<dbReference type="SUPFAM" id="SSF53335">
    <property type="entry name" value="S-adenosyl-L-methionine-dependent methyltransferases"/>
    <property type="match status" value="1"/>
</dbReference>
<dbReference type="PANTHER" id="PTHR43648">
    <property type="entry name" value="ELECTRON TRANSFER FLAVOPROTEIN BETA SUBUNIT LYSINE METHYLTRANSFERASE"/>
    <property type="match status" value="1"/>
</dbReference>
<proteinExistence type="predicted"/>
<evidence type="ECO:0000256" key="2">
    <source>
        <dbReference type="ARBA" id="ARBA00022679"/>
    </source>
</evidence>
<dbReference type="Gene3D" id="3.40.50.150">
    <property type="entry name" value="Vaccinia Virus protein VP39"/>
    <property type="match status" value="1"/>
</dbReference>
<keyword evidence="1" id="KW-0489">Methyltransferase</keyword>
<accession>A0A927N1R2</accession>
<dbReference type="RefSeq" id="WP_337918129.1">
    <property type="nucleotide sequence ID" value="NZ_BAABJL010000095.1"/>
</dbReference>
<gene>
    <name evidence="3" type="ORF">HEB94_007387</name>
</gene>
<sequence>MTADLAPQAGAFVRAHTELRPVPGVPEISLHLADDAIELWQEVEAAFGLDDTPPPFWAFAWAGGQALARYVLDHPQRLAGARVLDLAAGCGLVAVAAAKAGATSVTANDLEPLAAAAIELNAEANAVTVKPYLGDLLGETSVDADVVLAGDIFYERHTAERVLPFLQRAHAGGALVLVGDPGRAYLPRERFESVATYTMPMAAALEDADVKQTTVWSLTD</sequence>
<dbReference type="CDD" id="cd02440">
    <property type="entry name" value="AdoMet_MTases"/>
    <property type="match status" value="1"/>
</dbReference>
<comment type="caution">
    <text evidence="3">The sequence shown here is derived from an EMBL/GenBank/DDBJ whole genome shotgun (WGS) entry which is preliminary data.</text>
</comment>
<dbReference type="EMBL" id="JADBEM010000001">
    <property type="protein sequence ID" value="MBE1610539.1"/>
    <property type="molecule type" value="Genomic_DNA"/>
</dbReference>
<evidence type="ECO:0000313" key="3">
    <source>
        <dbReference type="EMBL" id="MBE1610539.1"/>
    </source>
</evidence>
<dbReference type="InterPro" id="IPR029063">
    <property type="entry name" value="SAM-dependent_MTases_sf"/>
</dbReference>
<keyword evidence="2" id="KW-0808">Transferase</keyword>
<dbReference type="GO" id="GO:0016279">
    <property type="term" value="F:protein-lysine N-methyltransferase activity"/>
    <property type="evidence" value="ECO:0007669"/>
    <property type="project" value="TreeGrafter"/>
</dbReference>
<dbReference type="PANTHER" id="PTHR43648:SF1">
    <property type="entry name" value="ELECTRON TRANSFER FLAVOPROTEIN BETA SUBUNIT LYSINE METHYLTRANSFERASE"/>
    <property type="match status" value="1"/>
</dbReference>
<reference evidence="3" key="1">
    <citation type="submission" date="2020-10" db="EMBL/GenBank/DDBJ databases">
        <title>Sequencing the genomes of 1000 actinobacteria strains.</title>
        <authorList>
            <person name="Klenk H.-P."/>
        </authorList>
    </citation>
    <scope>NUCLEOTIDE SEQUENCE</scope>
    <source>
        <strain evidence="3">DSM 45354</strain>
    </source>
</reference>
<dbReference type="AlphaFoldDB" id="A0A927N1R2"/>
<organism evidence="3 4">
    <name type="scientific">Actinopolymorpha pittospori</name>
    <dbReference type="NCBI Taxonomy" id="648752"/>
    <lineage>
        <taxon>Bacteria</taxon>
        <taxon>Bacillati</taxon>
        <taxon>Actinomycetota</taxon>
        <taxon>Actinomycetes</taxon>
        <taxon>Propionibacteriales</taxon>
        <taxon>Actinopolymorphaceae</taxon>
        <taxon>Actinopolymorpha</taxon>
    </lineage>
</organism>
<dbReference type="Pfam" id="PF06325">
    <property type="entry name" value="PrmA"/>
    <property type="match status" value="1"/>
</dbReference>
<dbReference type="InterPro" id="IPR050078">
    <property type="entry name" value="Ribosomal_L11_MeTrfase_PrmA"/>
</dbReference>
<dbReference type="Proteomes" id="UP000638648">
    <property type="component" value="Unassembled WGS sequence"/>
</dbReference>
<name>A0A927N1R2_9ACTN</name>
<evidence type="ECO:0000313" key="4">
    <source>
        <dbReference type="Proteomes" id="UP000638648"/>
    </source>
</evidence>
<protein>
    <submittedName>
        <fullName evidence="3">Nicotinamide N-methyase</fullName>
    </submittedName>
</protein>
<keyword evidence="4" id="KW-1185">Reference proteome</keyword>
<dbReference type="GO" id="GO:0032259">
    <property type="term" value="P:methylation"/>
    <property type="evidence" value="ECO:0007669"/>
    <property type="project" value="UniProtKB-KW"/>
</dbReference>